<dbReference type="EMBL" id="CP003274">
    <property type="protein sequence ID" value="AFL76860.1"/>
    <property type="molecule type" value="Genomic_DNA"/>
</dbReference>
<protein>
    <submittedName>
        <fullName evidence="1">Uncharacterized protein</fullName>
    </submittedName>
</protein>
<sequence>MPLQHGMYEFRSAVDKLREIVTPAVLAEFGEELTADNLRDIMSGGTAIRARMTEKFNAALAPIVFPAERSQKEELYTSLLEQFNEICRKDQKRFESFGTVPADCYTVDSNGQVTFDSEVAEAVFSEAANLYIDDPQQIELYNAALKALSALQELDTLARKYGMYAINRTNYRAIIDMDIEMSPTMGVLSATQVLRINPFAIQQGYDGGLFKTRSI</sequence>
<dbReference type="Proteomes" id="UP000006052">
    <property type="component" value="Chromosome"/>
</dbReference>
<dbReference type="HOGENOM" id="CLU_1280953_0_0_10"/>
<evidence type="ECO:0000313" key="2">
    <source>
        <dbReference type="Proteomes" id="UP000006052"/>
    </source>
</evidence>
<name>I3YIP2_ALIFI</name>
<evidence type="ECO:0000313" key="1">
    <source>
        <dbReference type="EMBL" id="AFL76860.1"/>
    </source>
</evidence>
<reference evidence="2" key="1">
    <citation type="journal article" date="2013" name="Stand. Genomic Sci.">
        <title>Complete genome sequence of the bile-resistant pigment-producing anaerobe Alistipes finegoldii type strain (AHN2437(T)).</title>
        <authorList>
            <person name="Mavromatis K."/>
            <person name="Stackebrandt E."/>
            <person name="Munk C."/>
            <person name="Lapidus A."/>
            <person name="Nolan M."/>
            <person name="Lucas S."/>
            <person name="Hammon N."/>
            <person name="Deshpande S."/>
            <person name="Cheng J.F."/>
            <person name="Tapia R."/>
            <person name="Goodwin L.A."/>
            <person name="Pitluck S."/>
            <person name="Liolios K."/>
            <person name="Pagani I."/>
            <person name="Ivanova N."/>
            <person name="Mikhailova N."/>
            <person name="Huntemann M."/>
            <person name="Pati A."/>
            <person name="Chen A."/>
            <person name="Palaniappan K."/>
            <person name="Land M."/>
            <person name="Hauser L."/>
            <person name="Rohde M."/>
            <person name="Gronow S."/>
            <person name="Goker M."/>
            <person name="Detter J.C."/>
            <person name="Bristow J."/>
            <person name="Eisen J.A."/>
            <person name="Markowitz V."/>
            <person name="Hugenholtz P."/>
            <person name="Kyrpides N.C."/>
            <person name="Klenk H.P."/>
            <person name="Woyke T."/>
        </authorList>
    </citation>
    <scope>NUCLEOTIDE SEQUENCE</scope>
    <source>
        <strain evidence="2">DSM 17242 / JCM 16770 / AHN 2437 / CCUG 46020 / CIP 107999</strain>
    </source>
</reference>
<proteinExistence type="predicted"/>
<dbReference type="STRING" id="679935.Alfi_0466"/>
<accession>I3YIP2</accession>
<dbReference type="KEGG" id="afd:Alfi_0466"/>
<organism evidence="1 2">
    <name type="scientific">Alistipes finegoldii (strain DSM 17242 / JCM 16770 / CCUG 46020 / CIP 107999 / KCTC 15236 / AHN 2437)</name>
    <dbReference type="NCBI Taxonomy" id="679935"/>
    <lineage>
        <taxon>Bacteria</taxon>
        <taxon>Pseudomonadati</taxon>
        <taxon>Bacteroidota</taxon>
        <taxon>Bacteroidia</taxon>
        <taxon>Bacteroidales</taxon>
        <taxon>Rikenellaceae</taxon>
        <taxon>Alistipes</taxon>
    </lineage>
</organism>
<dbReference type="eggNOG" id="ENOG5030YWU">
    <property type="taxonomic scope" value="Bacteria"/>
</dbReference>
<gene>
    <name evidence="1" type="ordered locus">Alfi_0466</name>
</gene>
<dbReference type="AlphaFoldDB" id="I3YIP2"/>